<dbReference type="AlphaFoldDB" id="A0A291T7N8"/>
<dbReference type="EMBL" id="CP023819">
    <property type="protein sequence ID" value="ATL89177.1"/>
    <property type="molecule type" value="Genomic_DNA"/>
</dbReference>
<evidence type="ECO:0000313" key="1">
    <source>
        <dbReference type="EMBL" id="ATL89177.1"/>
    </source>
</evidence>
<name>A0A291T7N8_9FIRM</name>
<dbReference type="Proteomes" id="UP000223709">
    <property type="component" value="Chromosome"/>
</dbReference>
<sequence>MTYASTIILGLLALWQNQRFKEENDKSQERLEKISNRTNELQIISQLIEHENERINLLRKLFQEFFEVCSCSNIVAEYRDASKNKADNLSSSTRRASQIRISYQILIQQLFMDKRKNTQVDSLVEYAGKLSTSAIGLILSFTIEQEESHLKNDENGEIKRLTNKQLQIEEALNKEFYIYITALEKERNALLFEDHSLKELQEMYQQREEYGKI</sequence>
<gene>
    <name evidence="1" type="ORF">CRH10_02040</name>
</gene>
<protein>
    <submittedName>
        <fullName evidence="1">Uncharacterized protein</fullName>
    </submittedName>
</protein>
<proteinExistence type="predicted"/>
<evidence type="ECO:0000313" key="2">
    <source>
        <dbReference type="Proteomes" id="UP000223709"/>
    </source>
</evidence>
<accession>A0A291T7N8</accession>
<organism evidence="1 2">
    <name type="scientific">Faecalibacterium prausnitzii</name>
    <dbReference type="NCBI Taxonomy" id="853"/>
    <lineage>
        <taxon>Bacteria</taxon>
        <taxon>Bacillati</taxon>
        <taxon>Bacillota</taxon>
        <taxon>Clostridia</taxon>
        <taxon>Eubacteriales</taxon>
        <taxon>Oscillospiraceae</taxon>
        <taxon>Faecalibacterium</taxon>
    </lineage>
</organism>
<reference evidence="1 2" key="1">
    <citation type="submission" date="2017-10" db="EMBL/GenBank/DDBJ databases">
        <title>Complete Genome Sequence of Faecalibacterium prausnitzii isolated from the gut of healthy adult Indian.</title>
        <authorList>
            <person name="Bag S."/>
            <person name="Ghosh T.S."/>
            <person name="Das B."/>
        </authorList>
    </citation>
    <scope>NUCLEOTIDE SEQUENCE [LARGE SCALE GENOMIC DNA]</scope>
    <source>
        <strain evidence="1 2">Indica</strain>
    </source>
</reference>